<sequence length="627" mass="73998">MAKFTEVPLEVLNKLTFLIDKETNKNLLFSCKVLNTIGYNISLVIKFIDEFMKPYETLEIIITDIINNNKSINSDNYFIHVNSFLNYLLKYRPCFQYGRKKYTLLYNTITLNNPRFFYFITSQISFYPTVIRYNALNIASKVGLVEAFDFFLCHNPNLKFYGDNRKDKQLHDKDYFRFFLNACKGGHIKIIEKLFSMERTSTDIHNDDPYRIKINKINTAGHSNIAFDTACEKGHINIVKLLLNRDEINNIKDWNNALEKSVTNNHLDVALTLINDINNKKRKDLLSKNTRNFAFRIASQKKNEQLTNALLFSDSLSISEINWKFAIKNAIINEHTELLYILLKYASKLKNKDKIISVNTNDLIMELIIKKSDIRLLQLVNEIRGIYSYPLNNENEIIELILKKNSCIIIENLFYFFISVLNNKPFNESKRLNLTSENWSKCVSLAVNEHHFSFLYYLMITYNPEYTTLLSVKSWNLILSTLLLYYKMNIFNKLYKIKSKDILLSSNTINLLIKLIIKENNEDNNYILISLTNKEISFISKENFNSVFLYSVEHNIELFIEKLFEYHYRNLITDECKELCLYHIVNTNNFKLFKILLLKDKYICSTKNRNYIYKHGSQEMKCFINSI</sequence>
<dbReference type="InterPro" id="IPR036770">
    <property type="entry name" value="Ankyrin_rpt-contain_sf"/>
</dbReference>
<reference evidence="1 2" key="1">
    <citation type="submission" date="2016-08" db="EMBL/GenBank/DDBJ databases">
        <title>A Parts List for Fungal Cellulosomes Revealed by Comparative Genomics.</title>
        <authorList>
            <consortium name="DOE Joint Genome Institute"/>
            <person name="Haitjema C.H."/>
            <person name="Gilmore S.P."/>
            <person name="Henske J.K."/>
            <person name="Solomon K.V."/>
            <person name="De Groot R."/>
            <person name="Kuo A."/>
            <person name="Mondo S.J."/>
            <person name="Salamov A.A."/>
            <person name="Labutti K."/>
            <person name="Zhao Z."/>
            <person name="Chiniquy J."/>
            <person name="Barry K."/>
            <person name="Brewer H.M."/>
            <person name="Purvine S.O."/>
            <person name="Wright A.T."/>
            <person name="Boxma B."/>
            <person name="Van Alen T."/>
            <person name="Hackstein J.H."/>
            <person name="Baker S.E."/>
            <person name="Grigoriev I.V."/>
            <person name="O'Malley M.A."/>
        </authorList>
    </citation>
    <scope>NUCLEOTIDE SEQUENCE [LARGE SCALE GENOMIC DNA]</scope>
    <source>
        <strain evidence="1 2">S4</strain>
    </source>
</reference>
<dbReference type="AlphaFoldDB" id="A0A1Y1W710"/>
<reference evidence="1 2" key="2">
    <citation type="submission" date="2016-08" db="EMBL/GenBank/DDBJ databases">
        <title>Pervasive Adenine N6-methylation of Active Genes in Fungi.</title>
        <authorList>
            <consortium name="DOE Joint Genome Institute"/>
            <person name="Mondo S.J."/>
            <person name="Dannebaum R.O."/>
            <person name="Kuo R.C."/>
            <person name="Labutti K."/>
            <person name="Haridas S."/>
            <person name="Kuo A."/>
            <person name="Salamov A."/>
            <person name="Ahrendt S.R."/>
            <person name="Lipzen A."/>
            <person name="Sullivan W."/>
            <person name="Andreopoulos W.B."/>
            <person name="Clum A."/>
            <person name="Lindquist E."/>
            <person name="Daum C."/>
            <person name="Ramamoorthy G.K."/>
            <person name="Gryganskyi A."/>
            <person name="Culley D."/>
            <person name="Magnuson J.K."/>
            <person name="James T.Y."/>
            <person name="O'Malley M.A."/>
            <person name="Stajich J.E."/>
            <person name="Spatafora J.W."/>
            <person name="Visel A."/>
            <person name="Grigoriev I.V."/>
        </authorList>
    </citation>
    <scope>NUCLEOTIDE SEQUENCE [LARGE SCALE GENOMIC DNA]</scope>
    <source>
        <strain evidence="1 2">S4</strain>
    </source>
</reference>
<organism evidence="1 2">
    <name type="scientific">Anaeromyces robustus</name>
    <dbReference type="NCBI Taxonomy" id="1754192"/>
    <lineage>
        <taxon>Eukaryota</taxon>
        <taxon>Fungi</taxon>
        <taxon>Fungi incertae sedis</taxon>
        <taxon>Chytridiomycota</taxon>
        <taxon>Chytridiomycota incertae sedis</taxon>
        <taxon>Neocallimastigomycetes</taxon>
        <taxon>Neocallimastigales</taxon>
        <taxon>Neocallimastigaceae</taxon>
        <taxon>Anaeromyces</taxon>
    </lineage>
</organism>
<dbReference type="InterPro" id="IPR002110">
    <property type="entry name" value="Ankyrin_rpt"/>
</dbReference>
<name>A0A1Y1W710_9FUNG</name>
<dbReference type="SUPFAM" id="SSF48403">
    <property type="entry name" value="Ankyrin repeat"/>
    <property type="match status" value="1"/>
</dbReference>
<dbReference type="EMBL" id="MCFG01000417">
    <property type="protein sequence ID" value="ORX69340.1"/>
    <property type="molecule type" value="Genomic_DNA"/>
</dbReference>
<dbReference type="Proteomes" id="UP000193944">
    <property type="component" value="Unassembled WGS sequence"/>
</dbReference>
<keyword evidence="2" id="KW-1185">Reference proteome</keyword>
<dbReference type="Pfam" id="PF12796">
    <property type="entry name" value="Ank_2"/>
    <property type="match status" value="1"/>
</dbReference>
<protein>
    <submittedName>
        <fullName evidence="1">Uncharacterized protein</fullName>
    </submittedName>
</protein>
<dbReference type="Gene3D" id="1.25.40.20">
    <property type="entry name" value="Ankyrin repeat-containing domain"/>
    <property type="match status" value="1"/>
</dbReference>
<evidence type="ECO:0000313" key="2">
    <source>
        <dbReference type="Proteomes" id="UP000193944"/>
    </source>
</evidence>
<accession>A0A1Y1W710</accession>
<proteinExistence type="predicted"/>
<gene>
    <name evidence="1" type="ORF">BCR32DRAFT_272435</name>
</gene>
<dbReference type="OrthoDB" id="2150268at2759"/>
<evidence type="ECO:0000313" key="1">
    <source>
        <dbReference type="EMBL" id="ORX69340.1"/>
    </source>
</evidence>
<comment type="caution">
    <text evidence="1">The sequence shown here is derived from an EMBL/GenBank/DDBJ whole genome shotgun (WGS) entry which is preliminary data.</text>
</comment>
<dbReference type="SMART" id="SM00248">
    <property type="entry name" value="ANK"/>
    <property type="match status" value="4"/>
</dbReference>